<name>A0ABD1KAB5_9TELE</name>
<evidence type="ECO:0000313" key="7">
    <source>
        <dbReference type="EMBL" id="KAL2095823.1"/>
    </source>
</evidence>
<evidence type="ECO:0000256" key="4">
    <source>
        <dbReference type="ARBA" id="ARBA00022859"/>
    </source>
</evidence>
<feature type="domain" description="FIIND" evidence="6">
    <location>
        <begin position="183"/>
        <end position="436"/>
    </location>
</feature>
<dbReference type="PROSITE" id="PS51830">
    <property type="entry name" value="FIIND"/>
    <property type="match status" value="1"/>
</dbReference>
<feature type="region of interest" description="Disordered" evidence="5">
    <location>
        <begin position="438"/>
        <end position="459"/>
    </location>
</feature>
<evidence type="ECO:0000256" key="3">
    <source>
        <dbReference type="ARBA" id="ARBA00022588"/>
    </source>
</evidence>
<reference evidence="7 8" key="1">
    <citation type="submission" date="2024-09" db="EMBL/GenBank/DDBJ databases">
        <title>A chromosome-level genome assembly of Gray's grenadier anchovy, Coilia grayii.</title>
        <authorList>
            <person name="Fu Z."/>
        </authorList>
    </citation>
    <scope>NUCLEOTIDE SEQUENCE [LARGE SCALE GENOMIC DNA]</scope>
    <source>
        <strain evidence="7">G4</strain>
        <tissue evidence="7">Muscle</tissue>
    </source>
</reference>
<gene>
    <name evidence="7" type="ORF">ACEWY4_007971</name>
</gene>
<keyword evidence="8" id="KW-1185">Reference proteome</keyword>
<dbReference type="PANTHER" id="PTHR46985">
    <property type="entry name" value="NACHT, LRR AND PYD DOMAINS-CONTAINING PROTEIN 1"/>
    <property type="match status" value="1"/>
</dbReference>
<dbReference type="InterPro" id="IPR051249">
    <property type="entry name" value="NLRP_Inflammasome"/>
</dbReference>
<dbReference type="AlphaFoldDB" id="A0ABD1KAB5"/>
<dbReference type="GO" id="GO:0005829">
    <property type="term" value="C:cytosol"/>
    <property type="evidence" value="ECO:0007669"/>
    <property type="project" value="UniProtKB-SubCell"/>
</dbReference>
<dbReference type="PANTHER" id="PTHR46985:SF2">
    <property type="entry name" value="APOPTOSIS-ASSOCIATED SPECK-LIKE PROTEIN CONTAINING A CARD"/>
    <property type="match status" value="1"/>
</dbReference>
<evidence type="ECO:0000256" key="5">
    <source>
        <dbReference type="SAM" id="MobiDB-lite"/>
    </source>
</evidence>
<organism evidence="7 8">
    <name type="scientific">Coilia grayii</name>
    <name type="common">Gray's grenadier anchovy</name>
    <dbReference type="NCBI Taxonomy" id="363190"/>
    <lineage>
        <taxon>Eukaryota</taxon>
        <taxon>Metazoa</taxon>
        <taxon>Chordata</taxon>
        <taxon>Craniata</taxon>
        <taxon>Vertebrata</taxon>
        <taxon>Euteleostomi</taxon>
        <taxon>Actinopterygii</taxon>
        <taxon>Neopterygii</taxon>
        <taxon>Teleostei</taxon>
        <taxon>Clupei</taxon>
        <taxon>Clupeiformes</taxon>
        <taxon>Clupeoidei</taxon>
        <taxon>Engraulidae</taxon>
        <taxon>Coilinae</taxon>
        <taxon>Coilia</taxon>
    </lineage>
</organism>
<comment type="caution">
    <text evidence="7">The sequence shown here is derived from an EMBL/GenBank/DDBJ whole genome shotgun (WGS) entry which is preliminary data.</text>
</comment>
<evidence type="ECO:0000256" key="1">
    <source>
        <dbReference type="ARBA" id="ARBA00004514"/>
    </source>
</evidence>
<dbReference type="Proteomes" id="UP001591681">
    <property type="component" value="Unassembled WGS sequence"/>
</dbReference>
<feature type="compositionally biased region" description="Polar residues" evidence="5">
    <location>
        <begin position="446"/>
        <end position="459"/>
    </location>
</feature>
<proteinExistence type="predicted"/>
<feature type="region of interest" description="Disordered" evidence="5">
    <location>
        <begin position="1"/>
        <end position="23"/>
    </location>
</feature>
<protein>
    <recommendedName>
        <fullName evidence="6">FIIND domain-containing protein</fullName>
    </recommendedName>
</protein>
<dbReference type="InterPro" id="IPR025307">
    <property type="entry name" value="FIIND_dom"/>
</dbReference>
<dbReference type="GO" id="GO:0045087">
    <property type="term" value="P:innate immune response"/>
    <property type="evidence" value="ECO:0007669"/>
    <property type="project" value="UniProtKB-KW"/>
</dbReference>
<dbReference type="EMBL" id="JBHFQA010000007">
    <property type="protein sequence ID" value="KAL2095823.1"/>
    <property type="molecule type" value="Genomic_DNA"/>
</dbReference>
<sequence>MSKTKGSRPLCPRPRPRDQDHYVQDQEIKTSMSKTKTKIKTIMSDTKTETKIKTIMFETKIKRSRPLLQLPAQQRGSLGASGEEPRPARYSRETLLQLQTKLIPEMTSQHAGLDKIPKEPTRVEMNISNSCYDPTKRLLRLSCKVLQDSDVKTLSAHCQQQSQEEEHHRISGRSCEFCAEVPDTSHWVLVEPEVSTENSVSTYSLSSSAGSYECSLSGLRWSCAGPVSLQYCFTDWYVFAEELAHMQSSPADGHQAQASVYDAVRVLHGRDSGVCVEECELTRHHARIVHPSLSLLGLVWRALHLFSPKVHCELLLFCTRTAPLNLHVYLVPTDPAHIQAIHQKETLQGVRIHIPGTVGPLQWEASVCVRTSCQSEIQPKKMNLRPLSISNYCEVYMEHPEDGFDMEVSSPQHAEPIWQARIRRDDYQQSFIHRQSHWPGDLRQHPSCSHQSGENESPL</sequence>
<accession>A0ABD1KAB5</accession>
<keyword evidence="2" id="KW-0963">Cytoplasm</keyword>
<dbReference type="Pfam" id="PF23679">
    <property type="entry name" value="UPA-FIIND"/>
    <property type="match status" value="1"/>
</dbReference>
<evidence type="ECO:0000256" key="2">
    <source>
        <dbReference type="ARBA" id="ARBA00022490"/>
    </source>
</evidence>
<evidence type="ECO:0000313" key="8">
    <source>
        <dbReference type="Proteomes" id="UP001591681"/>
    </source>
</evidence>
<keyword evidence="4" id="KW-0391">Immunity</keyword>
<comment type="subcellular location">
    <subcellularLocation>
        <location evidence="1">Cytoplasm</location>
        <location evidence="1">Cytosol</location>
    </subcellularLocation>
</comment>
<keyword evidence="3" id="KW-0399">Innate immunity</keyword>
<evidence type="ECO:0000259" key="6">
    <source>
        <dbReference type="PROSITE" id="PS51830"/>
    </source>
</evidence>
<dbReference type="Pfam" id="PF13553">
    <property type="entry name" value="FIIND"/>
    <property type="match status" value="1"/>
</dbReference>